<feature type="region of interest" description="Disordered" evidence="1">
    <location>
        <begin position="1"/>
        <end position="37"/>
    </location>
</feature>
<dbReference type="PANTHER" id="PTHR34460:SF2">
    <property type="entry name" value="OS04G0405500 PROTEIN"/>
    <property type="match status" value="1"/>
</dbReference>
<feature type="compositionally biased region" description="Low complexity" evidence="1">
    <location>
        <begin position="1"/>
        <end position="19"/>
    </location>
</feature>
<name>A0A2P2P0F4_RHIMU</name>
<dbReference type="PANTHER" id="PTHR34460">
    <property type="entry name" value="VITELLOGENIN-LIKE PROTEIN"/>
    <property type="match status" value="1"/>
</dbReference>
<evidence type="ECO:0000256" key="1">
    <source>
        <dbReference type="SAM" id="MobiDB-lite"/>
    </source>
</evidence>
<feature type="compositionally biased region" description="Basic and acidic residues" evidence="1">
    <location>
        <begin position="57"/>
        <end position="66"/>
    </location>
</feature>
<protein>
    <submittedName>
        <fullName evidence="2">Uncharacterized protein</fullName>
    </submittedName>
</protein>
<proteinExistence type="predicted"/>
<sequence>MVNSSSSSSSSSSHWVSSSAKDMNGRATAGPLSYGRSRSWGWGWAFASHMRAFSKPSSKDGKRDAVRAASSKNATPNMGAIPSLLAVRG</sequence>
<feature type="region of interest" description="Disordered" evidence="1">
    <location>
        <begin position="53"/>
        <end position="89"/>
    </location>
</feature>
<dbReference type="AlphaFoldDB" id="A0A2P2P0F4"/>
<evidence type="ECO:0000313" key="2">
    <source>
        <dbReference type="EMBL" id="MBX48220.1"/>
    </source>
</evidence>
<accession>A0A2P2P0F4</accession>
<dbReference type="EMBL" id="GGEC01067736">
    <property type="protein sequence ID" value="MBX48220.1"/>
    <property type="molecule type" value="Transcribed_RNA"/>
</dbReference>
<organism evidence="2">
    <name type="scientific">Rhizophora mucronata</name>
    <name type="common">Asiatic mangrove</name>
    <dbReference type="NCBI Taxonomy" id="61149"/>
    <lineage>
        <taxon>Eukaryota</taxon>
        <taxon>Viridiplantae</taxon>
        <taxon>Streptophyta</taxon>
        <taxon>Embryophyta</taxon>
        <taxon>Tracheophyta</taxon>
        <taxon>Spermatophyta</taxon>
        <taxon>Magnoliopsida</taxon>
        <taxon>eudicotyledons</taxon>
        <taxon>Gunneridae</taxon>
        <taxon>Pentapetalae</taxon>
        <taxon>rosids</taxon>
        <taxon>fabids</taxon>
        <taxon>Malpighiales</taxon>
        <taxon>Rhizophoraceae</taxon>
        <taxon>Rhizophora</taxon>
    </lineage>
</organism>
<reference evidence="2" key="1">
    <citation type="submission" date="2018-02" db="EMBL/GenBank/DDBJ databases">
        <title>Rhizophora mucronata_Transcriptome.</title>
        <authorList>
            <person name="Meera S.P."/>
            <person name="Sreeshan A."/>
            <person name="Augustine A."/>
        </authorList>
    </citation>
    <scope>NUCLEOTIDE SEQUENCE</scope>
    <source>
        <tissue evidence="2">Leaf</tissue>
    </source>
</reference>